<dbReference type="HAMAP" id="MF_00758">
    <property type="entry name" value="UPF0301"/>
    <property type="match status" value="1"/>
</dbReference>
<comment type="caution">
    <text evidence="3">The sequence shown here is derived from an EMBL/GenBank/DDBJ whole genome shotgun (WGS) entry which is preliminary data.</text>
</comment>
<dbReference type="Gene3D" id="3.40.1740.10">
    <property type="entry name" value="VC0467-like"/>
    <property type="match status" value="1"/>
</dbReference>
<dbReference type="OrthoDB" id="9807486at2"/>
<keyword evidence="4" id="KW-1185">Reference proteome</keyword>
<protein>
    <recommendedName>
        <fullName evidence="2">UPF0301 protein EKN06_08140</fullName>
    </recommendedName>
</protein>
<name>A0A437GX15_9SPHN</name>
<sequence length="186" mass="19741">MSEAQYLTGRILLAMPGMGDPNFDHAVIPIYVHEDAGAFGVGIGALREGISFHDVLHELDIEPGVAPDCEVHHGGPVEPGRGFVLHSADWRDESTLDGGPLGALSSSAAVLRAIAGGTGPGRWLLALGYAGWGEGQLDEEMHRHGWYAADGREAILFDTPWHARWTATWQAEGVDPSLLVGQTGTA</sequence>
<proteinExistence type="inferred from homology"/>
<dbReference type="Proteomes" id="UP000283003">
    <property type="component" value="Unassembled WGS sequence"/>
</dbReference>
<dbReference type="SUPFAM" id="SSF143456">
    <property type="entry name" value="VC0467-like"/>
    <property type="match status" value="1"/>
</dbReference>
<dbReference type="AlphaFoldDB" id="A0A437GX15"/>
<dbReference type="InterPro" id="IPR003774">
    <property type="entry name" value="AlgH-like"/>
</dbReference>
<dbReference type="GO" id="GO:0005829">
    <property type="term" value="C:cytosol"/>
    <property type="evidence" value="ECO:0007669"/>
    <property type="project" value="TreeGrafter"/>
</dbReference>
<dbReference type="PANTHER" id="PTHR30327">
    <property type="entry name" value="UNCHARACTERIZED PROTEIN YQGE"/>
    <property type="match status" value="1"/>
</dbReference>
<dbReference type="RefSeq" id="WP_127612426.1">
    <property type="nucleotide sequence ID" value="NZ_RXOL01000003.1"/>
</dbReference>
<evidence type="ECO:0000313" key="3">
    <source>
        <dbReference type="EMBL" id="RVQ66914.1"/>
    </source>
</evidence>
<accession>A0A437GX15</accession>
<evidence type="ECO:0000256" key="2">
    <source>
        <dbReference type="HAMAP-Rule" id="MF_00758"/>
    </source>
</evidence>
<evidence type="ECO:0000313" key="4">
    <source>
        <dbReference type="Proteomes" id="UP000283003"/>
    </source>
</evidence>
<dbReference type="EMBL" id="RXOL01000003">
    <property type="protein sequence ID" value="RVQ66914.1"/>
    <property type="molecule type" value="Genomic_DNA"/>
</dbReference>
<comment type="similarity">
    <text evidence="1 2">Belongs to the UPF0301 (AlgH) family.</text>
</comment>
<reference evidence="3 4" key="1">
    <citation type="submission" date="2018-12" db="EMBL/GenBank/DDBJ databases">
        <title>Croceicoccus ponticola sp. nov., a lipolytic bacterium isolated from seawater.</title>
        <authorList>
            <person name="Yoon J.-H."/>
        </authorList>
    </citation>
    <scope>NUCLEOTIDE SEQUENCE [LARGE SCALE GENOMIC DNA]</scope>
    <source>
        <strain evidence="3 4">GM-16</strain>
    </source>
</reference>
<evidence type="ECO:0000256" key="1">
    <source>
        <dbReference type="ARBA" id="ARBA00009600"/>
    </source>
</evidence>
<dbReference type="PANTHER" id="PTHR30327:SF1">
    <property type="entry name" value="UPF0301 PROTEIN YQGE"/>
    <property type="match status" value="1"/>
</dbReference>
<gene>
    <name evidence="3" type="ORF">EKN06_08140</name>
</gene>
<dbReference type="Pfam" id="PF02622">
    <property type="entry name" value="DUF179"/>
    <property type="match status" value="1"/>
</dbReference>
<organism evidence="3 4">
    <name type="scientific">Croceicoccus ponticola</name>
    <dbReference type="NCBI Taxonomy" id="2217664"/>
    <lineage>
        <taxon>Bacteria</taxon>
        <taxon>Pseudomonadati</taxon>
        <taxon>Pseudomonadota</taxon>
        <taxon>Alphaproteobacteria</taxon>
        <taxon>Sphingomonadales</taxon>
        <taxon>Erythrobacteraceae</taxon>
        <taxon>Croceicoccus</taxon>
    </lineage>
</organism>